<feature type="coiled-coil region" evidence="1">
    <location>
        <begin position="61"/>
        <end position="88"/>
    </location>
</feature>
<dbReference type="PANTHER" id="PTHR33215:SF13">
    <property type="entry name" value="PROTEIN DISTAL ANTENNA"/>
    <property type="match status" value="1"/>
</dbReference>
<evidence type="ECO:0000313" key="2">
    <source>
        <dbReference type="EMBL" id="TDR51810.1"/>
    </source>
</evidence>
<reference evidence="2 3" key="1">
    <citation type="submission" date="2019-03" db="EMBL/GenBank/DDBJ databases">
        <title>Genomic Encyclopedia of Type Strains, Phase III (KMG-III): the genomes of soil and plant-associated and newly described type strains.</title>
        <authorList>
            <person name="Whitman W."/>
        </authorList>
    </citation>
    <scope>NUCLEOTIDE SEQUENCE [LARGE SCALE GENOMIC DNA]</scope>
    <source>
        <strain evidence="2 3">CECT 7972</strain>
    </source>
</reference>
<evidence type="ECO:0000256" key="1">
    <source>
        <dbReference type="SAM" id="Coils"/>
    </source>
</evidence>
<dbReference type="STRING" id="1265846.PROCOU_16689"/>
<dbReference type="AlphaFoldDB" id="A0A4R6ZHS8"/>
<dbReference type="OrthoDB" id="4379323at2"/>
<proteinExistence type="predicted"/>
<dbReference type="InterPro" id="IPR009057">
    <property type="entry name" value="Homeodomain-like_sf"/>
</dbReference>
<gene>
    <name evidence="2" type="ORF">DFP96_111119</name>
</gene>
<dbReference type="SUPFAM" id="SSF46689">
    <property type="entry name" value="Homeodomain-like"/>
    <property type="match status" value="1"/>
</dbReference>
<dbReference type="Pfam" id="PF01527">
    <property type="entry name" value="HTH_Tnp_1"/>
    <property type="match status" value="1"/>
</dbReference>
<comment type="caution">
    <text evidence="2">The sequence shown here is derived from an EMBL/GenBank/DDBJ whole genome shotgun (WGS) entry which is preliminary data.</text>
</comment>
<dbReference type="RefSeq" id="WP_036073895.1">
    <property type="nucleotide sequence ID" value="NZ_JAARQJ010000001.1"/>
</dbReference>
<protein>
    <submittedName>
        <fullName evidence="2">Transposase</fullName>
    </submittedName>
</protein>
<dbReference type="GO" id="GO:0006313">
    <property type="term" value="P:DNA transposition"/>
    <property type="evidence" value="ECO:0007669"/>
    <property type="project" value="InterPro"/>
</dbReference>
<dbReference type="GO" id="GO:0003677">
    <property type="term" value="F:DNA binding"/>
    <property type="evidence" value="ECO:0007669"/>
    <property type="project" value="InterPro"/>
</dbReference>
<keyword evidence="3" id="KW-1185">Reference proteome</keyword>
<name>A0A4R6ZHS8_9LIST</name>
<dbReference type="PANTHER" id="PTHR33215">
    <property type="entry name" value="PROTEIN DISTAL ANTENNA"/>
    <property type="match status" value="1"/>
</dbReference>
<dbReference type="GO" id="GO:0004803">
    <property type="term" value="F:transposase activity"/>
    <property type="evidence" value="ECO:0007669"/>
    <property type="project" value="InterPro"/>
</dbReference>
<dbReference type="InterPro" id="IPR002514">
    <property type="entry name" value="Transposase_8"/>
</dbReference>
<accession>A0A4R6ZHS8</accession>
<sequence>MKRKNYSKEFKFQAVSLILVDKHPVRFVSKQLEIHENTLYRWVSEYEKYGERAFPGHGSREFASQKEVKRLEKENQKLREELELLKKFQVFLKQNHM</sequence>
<evidence type="ECO:0000313" key="3">
    <source>
        <dbReference type="Proteomes" id="UP000295558"/>
    </source>
</evidence>
<organism evidence="2 3">
    <name type="scientific">Listeria rocourtiae</name>
    <dbReference type="NCBI Taxonomy" id="647910"/>
    <lineage>
        <taxon>Bacteria</taxon>
        <taxon>Bacillati</taxon>
        <taxon>Bacillota</taxon>
        <taxon>Bacilli</taxon>
        <taxon>Bacillales</taxon>
        <taxon>Listeriaceae</taxon>
        <taxon>Listeria</taxon>
    </lineage>
</organism>
<dbReference type="Proteomes" id="UP000295558">
    <property type="component" value="Unassembled WGS sequence"/>
</dbReference>
<dbReference type="InterPro" id="IPR051839">
    <property type="entry name" value="RD_transcriptional_regulator"/>
</dbReference>
<dbReference type="EMBL" id="SNZK01000011">
    <property type="protein sequence ID" value="TDR51810.1"/>
    <property type="molecule type" value="Genomic_DNA"/>
</dbReference>
<dbReference type="Gene3D" id="1.10.10.60">
    <property type="entry name" value="Homeodomain-like"/>
    <property type="match status" value="1"/>
</dbReference>
<keyword evidence="1" id="KW-0175">Coiled coil</keyword>